<protein>
    <recommendedName>
        <fullName evidence="3">F-box domain-containing protein</fullName>
    </recommendedName>
</protein>
<reference evidence="1 2" key="1">
    <citation type="journal article" date="2015" name="Genome Biol. Evol.">
        <title>Phylogenomic analyses indicate that early fungi evolved digesting cell walls of algal ancestors of land plants.</title>
        <authorList>
            <person name="Chang Y."/>
            <person name="Wang S."/>
            <person name="Sekimoto S."/>
            <person name="Aerts A.L."/>
            <person name="Choi C."/>
            <person name="Clum A."/>
            <person name="LaButti K.M."/>
            <person name="Lindquist E.A."/>
            <person name="Yee Ngan C."/>
            <person name="Ohm R.A."/>
            <person name="Salamov A.A."/>
            <person name="Grigoriev I.V."/>
            <person name="Spatafora J.W."/>
            <person name="Berbee M.L."/>
        </authorList>
    </citation>
    <scope>NUCLEOTIDE SEQUENCE [LARGE SCALE GENOMIC DNA]</scope>
    <source>
        <strain evidence="1 2">NRRL 28638</strain>
    </source>
</reference>
<dbReference type="EMBL" id="KQ964503">
    <property type="protein sequence ID" value="KXN70419.1"/>
    <property type="molecule type" value="Genomic_DNA"/>
</dbReference>
<evidence type="ECO:0000313" key="1">
    <source>
        <dbReference type="EMBL" id="KXN70419.1"/>
    </source>
</evidence>
<keyword evidence="2" id="KW-1185">Reference proteome</keyword>
<accession>A0A137P615</accession>
<dbReference type="Gene3D" id="3.80.10.10">
    <property type="entry name" value="Ribonuclease Inhibitor"/>
    <property type="match status" value="1"/>
</dbReference>
<dbReference type="Proteomes" id="UP000070444">
    <property type="component" value="Unassembled WGS sequence"/>
</dbReference>
<proteinExistence type="predicted"/>
<evidence type="ECO:0008006" key="3">
    <source>
        <dbReference type="Google" id="ProtNLM"/>
    </source>
</evidence>
<name>A0A137P615_CONC2</name>
<organism evidence="1 2">
    <name type="scientific">Conidiobolus coronatus (strain ATCC 28846 / CBS 209.66 / NRRL 28638)</name>
    <name type="common">Delacroixia coronata</name>
    <dbReference type="NCBI Taxonomy" id="796925"/>
    <lineage>
        <taxon>Eukaryota</taxon>
        <taxon>Fungi</taxon>
        <taxon>Fungi incertae sedis</taxon>
        <taxon>Zoopagomycota</taxon>
        <taxon>Entomophthoromycotina</taxon>
        <taxon>Entomophthoromycetes</taxon>
        <taxon>Entomophthorales</taxon>
        <taxon>Ancylistaceae</taxon>
        <taxon>Conidiobolus</taxon>
    </lineage>
</organism>
<dbReference type="AlphaFoldDB" id="A0A137P615"/>
<dbReference type="InterPro" id="IPR032675">
    <property type="entry name" value="LRR_dom_sf"/>
</dbReference>
<evidence type="ECO:0000313" key="2">
    <source>
        <dbReference type="Proteomes" id="UP000070444"/>
    </source>
</evidence>
<sequence>MNSNKIKEIESEYQNKWKYLDKSILIKISNYISCLQLRKISWVCSRWSSILKHRQWRSIDFDYEPKERKKEMLKKYGSFVEYISPVNVYYFERNATDWLDNCPKLWFFIFPTKDNFTG</sequence>
<gene>
    <name evidence="1" type="ORF">CONCODRAFT_7045</name>
</gene>